<keyword evidence="2" id="KW-1185">Reference proteome</keyword>
<name>A0AAQ3U4V1_PASNO</name>
<evidence type="ECO:0000313" key="2">
    <source>
        <dbReference type="Proteomes" id="UP001341281"/>
    </source>
</evidence>
<dbReference type="PANTHER" id="PTHR33116:SF86">
    <property type="entry name" value="REVERSE TRANSCRIPTASE DOMAIN-CONTAINING PROTEIN"/>
    <property type="match status" value="1"/>
</dbReference>
<dbReference type="EMBL" id="CP144751">
    <property type="protein sequence ID" value="WVZ85380.1"/>
    <property type="molecule type" value="Genomic_DNA"/>
</dbReference>
<dbReference type="Proteomes" id="UP001341281">
    <property type="component" value="Chromosome 07"/>
</dbReference>
<protein>
    <recommendedName>
        <fullName evidence="3">Reverse transcriptase</fullName>
    </recommendedName>
</protein>
<proteinExistence type="predicted"/>
<evidence type="ECO:0008006" key="3">
    <source>
        <dbReference type="Google" id="ProtNLM"/>
    </source>
</evidence>
<evidence type="ECO:0000313" key="1">
    <source>
        <dbReference type="EMBL" id="WVZ85380.1"/>
    </source>
</evidence>
<dbReference type="PANTHER" id="PTHR33116">
    <property type="entry name" value="REVERSE TRANSCRIPTASE ZINC-BINDING DOMAIN-CONTAINING PROTEIN-RELATED-RELATED"/>
    <property type="match status" value="1"/>
</dbReference>
<organism evidence="1 2">
    <name type="scientific">Paspalum notatum var. saurae</name>
    <dbReference type="NCBI Taxonomy" id="547442"/>
    <lineage>
        <taxon>Eukaryota</taxon>
        <taxon>Viridiplantae</taxon>
        <taxon>Streptophyta</taxon>
        <taxon>Embryophyta</taxon>
        <taxon>Tracheophyta</taxon>
        <taxon>Spermatophyta</taxon>
        <taxon>Magnoliopsida</taxon>
        <taxon>Liliopsida</taxon>
        <taxon>Poales</taxon>
        <taxon>Poaceae</taxon>
        <taxon>PACMAD clade</taxon>
        <taxon>Panicoideae</taxon>
        <taxon>Andropogonodae</taxon>
        <taxon>Paspaleae</taxon>
        <taxon>Paspalinae</taxon>
        <taxon>Paspalum</taxon>
    </lineage>
</organism>
<dbReference type="AlphaFoldDB" id="A0AAQ3U4V1"/>
<gene>
    <name evidence="1" type="ORF">U9M48_032316</name>
</gene>
<reference evidence="1 2" key="1">
    <citation type="submission" date="2024-02" db="EMBL/GenBank/DDBJ databases">
        <title>High-quality chromosome-scale genome assembly of Pensacola bahiagrass (Paspalum notatum Flugge var. saurae).</title>
        <authorList>
            <person name="Vega J.M."/>
            <person name="Podio M."/>
            <person name="Orjuela J."/>
            <person name="Siena L.A."/>
            <person name="Pessino S.C."/>
            <person name="Combes M.C."/>
            <person name="Mariac C."/>
            <person name="Albertini E."/>
            <person name="Pupilli F."/>
            <person name="Ortiz J.P.A."/>
            <person name="Leblanc O."/>
        </authorList>
    </citation>
    <scope>NUCLEOTIDE SEQUENCE [LARGE SCALE GENOMIC DNA]</scope>
    <source>
        <strain evidence="1">R1</strain>
        <tissue evidence="1">Leaf</tissue>
    </source>
</reference>
<accession>A0AAQ3U4V1</accession>
<feature type="non-terminal residue" evidence="1">
    <location>
        <position position="1"/>
    </location>
</feature>
<sequence>SLLHVYEECSGQMINKDKSAVMFSPNTDSNVKEEMIRVLQIEKETMNERYLGLPVYVGGKNKVFQFLKEKIWQRIQGWKEKLLSKASKEILIKAVAQAIPTYAMASFDITKGVCEQISSMTCRYWWSNQDKERKMH</sequence>